<dbReference type="AlphaFoldDB" id="A0A7R9MEZ0"/>
<dbReference type="SUPFAM" id="SSF52833">
    <property type="entry name" value="Thioredoxin-like"/>
    <property type="match status" value="1"/>
</dbReference>
<dbReference type="GO" id="GO:0005788">
    <property type="term" value="C:endoplasmic reticulum lumen"/>
    <property type="evidence" value="ECO:0007669"/>
    <property type="project" value="TreeGrafter"/>
</dbReference>
<reference evidence="2" key="1">
    <citation type="submission" date="2020-11" db="EMBL/GenBank/DDBJ databases">
        <authorList>
            <person name="Tran Van P."/>
        </authorList>
    </citation>
    <scope>NUCLEOTIDE SEQUENCE</scope>
</reference>
<feature type="domain" description="Thioredoxin" evidence="1">
    <location>
        <begin position="1"/>
        <end position="129"/>
    </location>
</feature>
<sequence>MTHHAIMISLCQTCHTLYGNHSNVIDLDPGKFDTLVINCAEKWIVEFYAPWCSYCIQFVPEYQKAAKDLKGVAKVGAVDGDLYWELGSRYDIQGFPTILIFGTNKTDPRKYTGPYTAPGLIAAVRSTSSLCNPIDNADIEKIAAQVQDTLIPVGFVYTQLSSQKDPHELWPTMTWDDITKEYGGLFFRAEGGGSAPFGERQEANAPVLDEIQTGTVKEKIATDIHTKPGDWSDLMYVATSGGGDQKTLRFKMFPGEVRPKNEAVVIWKRVA</sequence>
<proteinExistence type="predicted"/>
<dbReference type="OrthoDB" id="10264505at2759"/>
<dbReference type="Proteomes" id="UP000728032">
    <property type="component" value="Unassembled WGS sequence"/>
</dbReference>
<dbReference type="EMBL" id="CAJPVJ010015867">
    <property type="protein sequence ID" value="CAG2175990.1"/>
    <property type="molecule type" value="Genomic_DNA"/>
</dbReference>
<dbReference type="Pfam" id="PF00085">
    <property type="entry name" value="Thioredoxin"/>
    <property type="match status" value="1"/>
</dbReference>
<dbReference type="EMBL" id="OC930692">
    <property type="protein sequence ID" value="CAD7658804.1"/>
    <property type="molecule type" value="Genomic_DNA"/>
</dbReference>
<dbReference type="Gene3D" id="3.40.30.10">
    <property type="entry name" value="Glutaredoxin"/>
    <property type="match status" value="1"/>
</dbReference>
<dbReference type="GO" id="GO:0015035">
    <property type="term" value="F:protein-disulfide reductase activity"/>
    <property type="evidence" value="ECO:0007669"/>
    <property type="project" value="TreeGrafter"/>
</dbReference>
<dbReference type="GO" id="GO:0034976">
    <property type="term" value="P:response to endoplasmic reticulum stress"/>
    <property type="evidence" value="ECO:0007669"/>
    <property type="project" value="TreeGrafter"/>
</dbReference>
<dbReference type="PROSITE" id="PS51352">
    <property type="entry name" value="THIOREDOXIN_2"/>
    <property type="match status" value="1"/>
</dbReference>
<dbReference type="PANTHER" id="PTHR45815">
    <property type="entry name" value="PROTEIN DISULFIDE-ISOMERASE A6"/>
    <property type="match status" value="1"/>
</dbReference>
<evidence type="ECO:0000313" key="2">
    <source>
        <dbReference type="EMBL" id="CAD7658804.1"/>
    </source>
</evidence>
<dbReference type="PANTHER" id="PTHR45815:SF3">
    <property type="entry name" value="PROTEIN DISULFIDE-ISOMERASE A6"/>
    <property type="match status" value="1"/>
</dbReference>
<evidence type="ECO:0000313" key="3">
    <source>
        <dbReference type="Proteomes" id="UP000728032"/>
    </source>
</evidence>
<dbReference type="InterPro" id="IPR036249">
    <property type="entry name" value="Thioredoxin-like_sf"/>
</dbReference>
<evidence type="ECO:0000259" key="1">
    <source>
        <dbReference type="PROSITE" id="PS51352"/>
    </source>
</evidence>
<organism evidence="2">
    <name type="scientific">Oppiella nova</name>
    <dbReference type="NCBI Taxonomy" id="334625"/>
    <lineage>
        <taxon>Eukaryota</taxon>
        <taxon>Metazoa</taxon>
        <taxon>Ecdysozoa</taxon>
        <taxon>Arthropoda</taxon>
        <taxon>Chelicerata</taxon>
        <taxon>Arachnida</taxon>
        <taxon>Acari</taxon>
        <taxon>Acariformes</taxon>
        <taxon>Sarcoptiformes</taxon>
        <taxon>Oribatida</taxon>
        <taxon>Brachypylina</taxon>
        <taxon>Oppioidea</taxon>
        <taxon>Oppiidae</taxon>
        <taxon>Oppiella</taxon>
    </lineage>
</organism>
<keyword evidence="3" id="KW-1185">Reference proteome</keyword>
<name>A0A7R9MEZ0_9ACAR</name>
<dbReference type="InterPro" id="IPR013766">
    <property type="entry name" value="Thioredoxin_domain"/>
</dbReference>
<accession>A0A7R9MEZ0</accession>
<protein>
    <recommendedName>
        <fullName evidence="1">Thioredoxin domain-containing protein</fullName>
    </recommendedName>
</protein>
<gene>
    <name evidence="2" type="ORF">ONB1V03_LOCUS15424</name>
</gene>